<dbReference type="Proteomes" id="UP000077177">
    <property type="component" value="Chromosome"/>
</dbReference>
<evidence type="ECO:0000313" key="3">
    <source>
        <dbReference type="Proteomes" id="UP000077177"/>
    </source>
</evidence>
<evidence type="ECO:0000313" key="2">
    <source>
        <dbReference type="EMBL" id="ANE51622.1"/>
    </source>
</evidence>
<sequence>MKLTKNLLPFLVLGLFYSLPAASQKLIETLDTYNTSFVQEKMYVHFDKPVYSSGETIWFKAYLLNSNSSLSTSTNFYAELLNEEGTVVERKVYPIFESSATGSFDIPQQTKSNHLLFRAYTTWMLNFDTAFLFTKPINILHPVPQAKEIQQTTTQLRFFPEGGNWVTGLPAVLAFKATDNNGLPKTISGVIKNTAGKVITAFNSMHDGMGKVSLDPLPNDAYYAEWKDENNQVQKTTLPAQEKTGLALVITPTASHIGFTLTRTEGEQLKKVQVVAQMFNQVAYRANINFKESQVSGAIPVNKLVSGILQLTVFDSDWKPLAERIVFINKNDFEFSSAVNLLDKNLGKRGKNSIEIEVPDTLKTNLSLSITDAGLLAGNMEENIISQLMLTSDLRGYIHDPAYYFSSSADSVREHLDLVMLTNGWRRYNWEQLAQGILPTIKFPRENHLSLQGNIYGVDGSKISDMTQLNLFIQAKDSSHQFLIAPVDKTGRFAVNGLLFFDTVKVFYQFNKDARLDRKATVKFDPNTFRKDIEVPWNPSFRFFNNSIYSTERNQFFAVKQNEVLPLYDKKVKTLKEVVVKTKVKSREEELEKRYASGLFQTGHARSFNIVDDPFAISSMNVLNYLQSRVAGLLISFSGGSYTVTRRGDAPALFIDEMQVDMDQLASLPMSDVAYVKVIDPPFIGAMGNGPGGAISVYTRRGGDAKSTAKGLEQRLLTGYNMLKQFYSPDYATFNPLHEIEDVRSTLYWAPYILTDKTNKKIKIEFYNNDVSQSLRIVLEGLNEIGQVTRVEKVIQ</sequence>
<evidence type="ECO:0008006" key="4">
    <source>
        <dbReference type="Google" id="ProtNLM"/>
    </source>
</evidence>
<dbReference type="EMBL" id="CP011390">
    <property type="protein sequence ID" value="ANE51622.1"/>
    <property type="molecule type" value="Genomic_DNA"/>
</dbReference>
<keyword evidence="3" id="KW-1185">Reference proteome</keyword>
<dbReference type="Gene3D" id="2.60.40.1930">
    <property type="match status" value="1"/>
</dbReference>
<dbReference type="KEGG" id="fla:SY85_15040"/>
<dbReference type="OrthoDB" id="679547at2"/>
<keyword evidence="1" id="KW-0732">Signal</keyword>
<dbReference type="RefSeq" id="WP_066405733.1">
    <property type="nucleotide sequence ID" value="NZ_CP011390.1"/>
</dbReference>
<gene>
    <name evidence="2" type="ORF">SY85_15040</name>
</gene>
<dbReference type="PATRIC" id="fig|1492898.3.peg.3267"/>
<dbReference type="SUPFAM" id="SSF56935">
    <property type="entry name" value="Porins"/>
    <property type="match status" value="1"/>
</dbReference>
<proteinExistence type="predicted"/>
<dbReference type="STRING" id="1492898.SY85_15040"/>
<name>A0A172TXA4_9BACT</name>
<reference evidence="3" key="1">
    <citation type="submission" date="2015-01" db="EMBL/GenBank/DDBJ databases">
        <title>Flavisolibacter sp./LCS9/ whole genome sequencing.</title>
        <authorList>
            <person name="Kim M.K."/>
            <person name="Srinivasan S."/>
            <person name="Lee J.-J."/>
        </authorList>
    </citation>
    <scope>NUCLEOTIDE SEQUENCE [LARGE SCALE GENOMIC DNA]</scope>
    <source>
        <strain evidence="3">LCS9</strain>
    </source>
</reference>
<accession>A0A172TXA4</accession>
<dbReference type="AlphaFoldDB" id="A0A172TXA4"/>
<evidence type="ECO:0000256" key="1">
    <source>
        <dbReference type="SAM" id="SignalP"/>
    </source>
</evidence>
<feature type="signal peptide" evidence="1">
    <location>
        <begin position="1"/>
        <end position="21"/>
    </location>
</feature>
<reference evidence="2 3" key="2">
    <citation type="journal article" date="2016" name="Int. J. Syst. Evol. Microbiol.">
        <title>Flavisolibacter tropicus sp. nov., isolated from tropical soil.</title>
        <authorList>
            <person name="Lee J.J."/>
            <person name="Kang M.S."/>
            <person name="Kim G.S."/>
            <person name="Lee C.S."/>
            <person name="Lim S."/>
            <person name="Lee J."/>
            <person name="Roh S.H."/>
            <person name="Kang H."/>
            <person name="Ha J.M."/>
            <person name="Bae S."/>
            <person name="Jung H.Y."/>
            <person name="Kim M.K."/>
        </authorList>
    </citation>
    <scope>NUCLEOTIDE SEQUENCE [LARGE SCALE GENOMIC DNA]</scope>
    <source>
        <strain evidence="2 3">LCS9</strain>
    </source>
</reference>
<feature type="chain" id="PRO_5008001307" description="TonB-dependent receptor plug domain-containing protein" evidence="1">
    <location>
        <begin position="22"/>
        <end position="796"/>
    </location>
</feature>
<organism evidence="2 3">
    <name type="scientific">Flavisolibacter tropicus</name>
    <dbReference type="NCBI Taxonomy" id="1492898"/>
    <lineage>
        <taxon>Bacteria</taxon>
        <taxon>Pseudomonadati</taxon>
        <taxon>Bacteroidota</taxon>
        <taxon>Chitinophagia</taxon>
        <taxon>Chitinophagales</taxon>
        <taxon>Chitinophagaceae</taxon>
        <taxon>Flavisolibacter</taxon>
    </lineage>
</organism>
<protein>
    <recommendedName>
        <fullName evidence="4">TonB-dependent receptor plug domain-containing protein</fullName>
    </recommendedName>
</protein>